<keyword evidence="4 13" id="KW-0812">Transmembrane</keyword>
<feature type="transmembrane region" description="Helical" evidence="13">
    <location>
        <begin position="141"/>
        <end position="158"/>
    </location>
</feature>
<dbReference type="PANTHER" id="PTHR47354">
    <property type="entry name" value="NADH OXIDOREDUCTASE HCR"/>
    <property type="match status" value="1"/>
</dbReference>
<evidence type="ECO:0000256" key="6">
    <source>
        <dbReference type="ARBA" id="ARBA00022723"/>
    </source>
</evidence>
<gene>
    <name evidence="15" type="ORF">HHL08_09080</name>
</gene>
<proteinExistence type="predicted"/>
<evidence type="ECO:0000256" key="7">
    <source>
        <dbReference type="ARBA" id="ARBA00022827"/>
    </source>
</evidence>
<dbReference type="GO" id="GO:0016020">
    <property type="term" value="C:membrane"/>
    <property type="evidence" value="ECO:0007669"/>
    <property type="project" value="UniProtKB-SubCell"/>
</dbReference>
<evidence type="ECO:0000256" key="4">
    <source>
        <dbReference type="ARBA" id="ARBA00022692"/>
    </source>
</evidence>
<keyword evidence="16" id="KW-1185">Reference proteome</keyword>
<feature type="transmembrane region" description="Helical" evidence="13">
    <location>
        <begin position="82"/>
        <end position="100"/>
    </location>
</feature>
<keyword evidence="5" id="KW-0001">2Fe-2S</keyword>
<evidence type="ECO:0000259" key="14">
    <source>
        <dbReference type="PROSITE" id="PS51384"/>
    </source>
</evidence>
<keyword evidence="3" id="KW-0285">Flavoprotein</keyword>
<evidence type="ECO:0000313" key="15">
    <source>
        <dbReference type="EMBL" id="NML10300.1"/>
    </source>
</evidence>
<dbReference type="CDD" id="cd06198">
    <property type="entry name" value="FNR_like_3"/>
    <property type="match status" value="1"/>
</dbReference>
<feature type="transmembrane region" description="Helical" evidence="13">
    <location>
        <begin position="170"/>
        <end position="190"/>
    </location>
</feature>
<dbReference type="GO" id="GO:0016491">
    <property type="term" value="F:oxidoreductase activity"/>
    <property type="evidence" value="ECO:0007669"/>
    <property type="project" value="UniProtKB-KW"/>
</dbReference>
<keyword evidence="9" id="KW-0560">Oxidoreductase</keyword>
<evidence type="ECO:0000256" key="3">
    <source>
        <dbReference type="ARBA" id="ARBA00022630"/>
    </source>
</evidence>
<keyword evidence="6" id="KW-0479">Metal-binding</keyword>
<dbReference type="GO" id="GO:0051537">
    <property type="term" value="F:2 iron, 2 sulfur cluster binding"/>
    <property type="evidence" value="ECO:0007669"/>
    <property type="project" value="UniProtKB-KW"/>
</dbReference>
<dbReference type="GO" id="GO:0050660">
    <property type="term" value="F:flavin adenine dinucleotide binding"/>
    <property type="evidence" value="ECO:0007669"/>
    <property type="project" value="TreeGrafter"/>
</dbReference>
<feature type="domain" description="FAD-binding FR-type" evidence="14">
    <location>
        <begin position="220"/>
        <end position="319"/>
    </location>
</feature>
<dbReference type="Pfam" id="PF01794">
    <property type="entry name" value="Ferric_reduct"/>
    <property type="match status" value="1"/>
</dbReference>
<feature type="transmembrane region" description="Helical" evidence="13">
    <location>
        <begin position="196"/>
        <end position="214"/>
    </location>
</feature>
<dbReference type="SUPFAM" id="SSF52343">
    <property type="entry name" value="Ferredoxin reductase-like, C-terminal NADP-linked domain"/>
    <property type="match status" value="1"/>
</dbReference>
<dbReference type="InterPro" id="IPR050415">
    <property type="entry name" value="MRET"/>
</dbReference>
<comment type="caution">
    <text evidence="15">The sequence shown here is derived from an EMBL/GenBank/DDBJ whole genome shotgun (WGS) entry which is preliminary data.</text>
</comment>
<dbReference type="Gene3D" id="3.40.50.80">
    <property type="entry name" value="Nucleotide-binding domain of ferredoxin-NADP reductase (FNR) module"/>
    <property type="match status" value="1"/>
</dbReference>
<comment type="cofactor">
    <cofactor evidence="1">
        <name>FAD</name>
        <dbReference type="ChEBI" id="CHEBI:57692"/>
    </cofactor>
</comment>
<keyword evidence="7" id="KW-0274">FAD</keyword>
<dbReference type="PRINTS" id="PR00409">
    <property type="entry name" value="PHDIOXRDTASE"/>
</dbReference>
<dbReference type="AlphaFoldDB" id="A0A7X9ZRS0"/>
<evidence type="ECO:0000256" key="9">
    <source>
        <dbReference type="ARBA" id="ARBA00023002"/>
    </source>
</evidence>
<dbReference type="SUPFAM" id="SSF63380">
    <property type="entry name" value="Riboflavin synthase domain-like"/>
    <property type="match status" value="1"/>
</dbReference>
<name>A0A7X9ZRS0_9SPHN</name>
<protein>
    <submittedName>
        <fullName evidence="15">Ferric reductase</fullName>
    </submittedName>
</protein>
<dbReference type="GO" id="GO:0046872">
    <property type="term" value="F:metal ion binding"/>
    <property type="evidence" value="ECO:0007669"/>
    <property type="project" value="UniProtKB-KW"/>
</dbReference>
<evidence type="ECO:0000256" key="13">
    <source>
        <dbReference type="SAM" id="Phobius"/>
    </source>
</evidence>
<dbReference type="InterPro" id="IPR039261">
    <property type="entry name" value="FNR_nucleotide-bd"/>
</dbReference>
<dbReference type="InterPro" id="IPR017927">
    <property type="entry name" value="FAD-bd_FR_type"/>
</dbReference>
<sequence>MRPTPLKLVPPALALILTVIWLLSLPDGALAGDFWAIRHQLIYLTGTLAIAFMSAGVVLAARPVQIEGALGGLDKFYRLHKWLGVGGLLFGLIHWLLEILPRWMVDQGWLSRANRPRSSDPRPDANILDSLRGAATEMGELALYLLIVLVALALWKRFPYHWFFKTHRLTAPIFLVLAFHAVVLMDRAYWTAPLGPPMAILLAAGVVAAATALFRRIGHSRRAVGEITSLVRYPGNAVLDVTVDVGTAWPGHQAGQFAFLKANDREGAHPFTISSTWHDDGHLVFSIKGLGDYTRKLPDLLRLGQAVTIEGPYGRFDFQSDLTRQIWIAGGVGITPFIARLQALAPIRNGSDVDLFYSTAAPDDDFIAQVRDLATRAGVRVHLLVTPRDGLLTLDRLTELIPDWMEADIWFCGPAQFGKSLHEAMVARGLPKTRFHQELFEMR</sequence>
<dbReference type="EMBL" id="JABBFV010000005">
    <property type="protein sequence ID" value="NML10300.1"/>
    <property type="molecule type" value="Genomic_DNA"/>
</dbReference>
<keyword evidence="8 13" id="KW-1133">Transmembrane helix</keyword>
<reference evidence="15 16" key="1">
    <citation type="submission" date="2020-04" db="EMBL/GenBank/DDBJ databases">
        <title>Sphingobium sp. AR-3-1 isolated from Arctic soil.</title>
        <authorList>
            <person name="Dahal R.H."/>
            <person name="Chaudhary D.K."/>
        </authorList>
    </citation>
    <scope>NUCLEOTIDE SEQUENCE [LARGE SCALE GENOMIC DNA]</scope>
    <source>
        <strain evidence="15 16">AR-3-1</strain>
    </source>
</reference>
<evidence type="ECO:0000256" key="2">
    <source>
        <dbReference type="ARBA" id="ARBA00004141"/>
    </source>
</evidence>
<dbReference type="InterPro" id="IPR017938">
    <property type="entry name" value="Riboflavin_synthase-like_b-brl"/>
</dbReference>
<evidence type="ECO:0000256" key="1">
    <source>
        <dbReference type="ARBA" id="ARBA00001974"/>
    </source>
</evidence>
<dbReference type="Gene3D" id="2.40.30.10">
    <property type="entry name" value="Translation factors"/>
    <property type="match status" value="1"/>
</dbReference>
<accession>A0A7X9ZRS0</accession>
<organism evidence="15 16">
    <name type="scientific">Sphingobium psychrophilum</name>
    <dbReference type="NCBI Taxonomy" id="2728834"/>
    <lineage>
        <taxon>Bacteria</taxon>
        <taxon>Pseudomonadati</taxon>
        <taxon>Pseudomonadota</taxon>
        <taxon>Alphaproteobacteria</taxon>
        <taxon>Sphingomonadales</taxon>
        <taxon>Sphingomonadaceae</taxon>
        <taxon>Sphingobium</taxon>
    </lineage>
</organism>
<keyword evidence="10" id="KW-0408">Iron</keyword>
<evidence type="ECO:0000256" key="5">
    <source>
        <dbReference type="ARBA" id="ARBA00022714"/>
    </source>
</evidence>
<dbReference type="PROSITE" id="PS51384">
    <property type="entry name" value="FAD_FR"/>
    <property type="match status" value="1"/>
</dbReference>
<dbReference type="Proteomes" id="UP000519023">
    <property type="component" value="Unassembled WGS sequence"/>
</dbReference>
<evidence type="ECO:0000256" key="10">
    <source>
        <dbReference type="ARBA" id="ARBA00023004"/>
    </source>
</evidence>
<comment type="subcellular location">
    <subcellularLocation>
        <location evidence="2">Membrane</location>
        <topology evidence="2">Multi-pass membrane protein</topology>
    </subcellularLocation>
</comment>
<evidence type="ECO:0000256" key="11">
    <source>
        <dbReference type="ARBA" id="ARBA00023014"/>
    </source>
</evidence>
<evidence type="ECO:0000256" key="12">
    <source>
        <dbReference type="ARBA" id="ARBA00023136"/>
    </source>
</evidence>
<dbReference type="InterPro" id="IPR013130">
    <property type="entry name" value="Fe3_Rdtase_TM_dom"/>
</dbReference>
<dbReference type="RefSeq" id="WP_169572497.1">
    <property type="nucleotide sequence ID" value="NZ_JABBFV010000005.1"/>
</dbReference>
<evidence type="ECO:0000313" key="16">
    <source>
        <dbReference type="Proteomes" id="UP000519023"/>
    </source>
</evidence>
<dbReference type="InterPro" id="IPR013112">
    <property type="entry name" value="FAD-bd_8"/>
</dbReference>
<dbReference type="Pfam" id="PF08022">
    <property type="entry name" value="FAD_binding_8"/>
    <property type="match status" value="1"/>
</dbReference>
<feature type="transmembrane region" description="Helical" evidence="13">
    <location>
        <begin position="41"/>
        <end position="61"/>
    </location>
</feature>
<keyword evidence="12 13" id="KW-0472">Membrane</keyword>
<keyword evidence="11" id="KW-0411">Iron-sulfur</keyword>
<evidence type="ECO:0000256" key="8">
    <source>
        <dbReference type="ARBA" id="ARBA00022989"/>
    </source>
</evidence>
<dbReference type="PANTHER" id="PTHR47354:SF8">
    <property type="entry name" value="1,2-PHENYLACETYL-COA EPOXIDASE, SUBUNIT E"/>
    <property type="match status" value="1"/>
</dbReference>